<reference evidence="1 2" key="1">
    <citation type="submission" date="2018-01" db="EMBL/GenBank/DDBJ databases">
        <title>Draft genome sequence of Jiangella sp. GTF31.</title>
        <authorList>
            <person name="Sahin N."/>
            <person name="Ay H."/>
            <person name="Saygin H."/>
        </authorList>
    </citation>
    <scope>NUCLEOTIDE SEQUENCE [LARGE SCALE GENOMIC DNA]</scope>
    <source>
        <strain evidence="1 2">GTF31</strain>
    </source>
</reference>
<protein>
    <recommendedName>
        <fullName evidence="3">Large polyvalent protein associated domain-containing protein</fullName>
    </recommendedName>
</protein>
<sequence>MTESQRQAALNAMQTVAEEEAEEKSAWDKITGGVGSVLGGVGDALGGVKGGLEAASDWQADLLGYGDAQDQAREISGDAVGQAGEFYEEKIAEPVERGMSTFLQAGNIIDERGFTRNFGDWLDGNTWEEAWDRTEDATFGQSLADVFVDRDLRREGYEAGFDPETGLPLDQNYREMREDNLAYNLFSGTADFVQEWFADPLTVATAGVGRARAFLKGDIDHLGASTRDDVLRITTAPDSALADMKIRKWSPVEQRALAFRHQMTDLRDRSRAGELDPQGLVEEVQAFRTNPAAAAFFYRLSVAKKPLSDGLGYSDEFYDDIFYHGVGAMMGVPGATDKLRVAFGDVGTGLAERIDNLQTTRIPKIDEELGLAQATYDAAVSEGRWLRGPGAMRAQEKALNAKATIDQNRHAAEAAKEQLGEYEDYQRFLNSVDDRIVNAGISMVPRSSKSFGDIVKETASHTYRSPGTGKASTYIKYPRAAFRQRPGRFDLHRDIHGQVGNYLDQVVAYGREGVEAMGADKFEELRRVYMNRAADATTDVERRRIAADLETRGVEIVSLKHGLEPGEARQIALAYSGRRATLFRDIERQAAENRAYSAADAPLTYKWEVDGVVHEMELPLIEAQLGQTFLAMDLRSLDQLLRQHGQSIKTLLRTKNTVKDRAEDFASYFEAWWKPAVLLRGGYIVRNLSDEGLRSLAALDSLASLMDAPKAMSIGAANLPIRAANRIKGAGNRAARRRWLKRQDQEGTPVLRGPADSLREDAGRLKAVERNLAPVERWSQDLLRNRANGVRDPKVPPIVQKIRAADEAAAGASFAVDMATGRRMRNVEAVVPIGDEVVLNDLDEMAIARFAELRSGLLSNPDGVLLVRRTEDGVVVNVGRRGAKYLKKTELIPQLGARPVTIKGRKGASWEAAGAFQPGVGDVHRSLNSSGMDHRAMTSSYENTTANLRAAVDRGKRSVVGDSNHAEAWHQAIEQIRVSPSARARLGGQELESWLKTPEGRKHQSAQRLYFRSAEPYVWQTEIDNHLNALLPTERLREMVRTDQTLTVEDLQQMVDNRREVVPKAIDTTSVDLALGTGVGQALNAVKDKLYNAIATVPSDTLVRNPFFNRMYKHRLQVAADQVEAGQKISRETQVLMERQAREYALRQTRRYMFSAMDHTDLQHTLRFASSFMNAWQDTLVKWGTIIMERPEQFMRLYANGWQNLDKLPFVEFVDSNGLGKDDPDHGELTNLRIEGLGQTMKLLDKVLPGDQSAAGEIFQTWNVNKNGLNSVIQGSPWWLPGTSPFIQVPAAYMMRNSPHLADDSAFSSFMYKYLFPAGVPESPVLDTVFPAAWMTQVRRQIEGVEDPVFNRMMATRTYQQDYQDWIDNGRQGPEPTPEESVEKAEAAQAFMIAARFMSPAGFTPEVKGQFFIDAANRIQAEYGYGEEGYQKFLDEYGEDAWLWWQSTSQSNTGVPATSAGFMAQQKYRDQIEKNPELGLALVGLDTETDEFNYSVYAWQTQNKVSNVDARTQRAPRGPEGTVQAAEESEGWRRWNYWNTKIQAELSARGLKSLRQRGAEDLIQIQHTIRDQLWNELPGWRDAYTSMDTDKSYTLIQQMEGLVDRGESPERPDWHGVEEFLDIHRRIGAELDAREMYGGGSRNIEAEANADLAYAYDVMVGELRQRNLMFDEFFNRFLTNHSMTLGSGGL</sequence>
<gene>
    <name evidence="1" type="ORF">C1I92_09965</name>
</gene>
<evidence type="ECO:0000313" key="2">
    <source>
        <dbReference type="Proteomes" id="UP000248764"/>
    </source>
</evidence>
<name>A0A2W2CES8_9ACTN</name>
<evidence type="ECO:0000313" key="1">
    <source>
        <dbReference type="EMBL" id="PZF84166.1"/>
    </source>
</evidence>
<keyword evidence="2" id="KW-1185">Reference proteome</keyword>
<proteinExistence type="predicted"/>
<evidence type="ECO:0008006" key="3">
    <source>
        <dbReference type="Google" id="ProtNLM"/>
    </source>
</evidence>
<dbReference type="EMBL" id="POTW01000018">
    <property type="protein sequence ID" value="PZF84166.1"/>
    <property type="molecule type" value="Genomic_DNA"/>
</dbReference>
<comment type="caution">
    <text evidence="1">The sequence shown here is derived from an EMBL/GenBank/DDBJ whole genome shotgun (WGS) entry which is preliminary data.</text>
</comment>
<accession>A0A2W2CES8</accession>
<dbReference type="Proteomes" id="UP000248764">
    <property type="component" value="Unassembled WGS sequence"/>
</dbReference>
<organism evidence="1 2">
    <name type="scientific">Jiangella anatolica</name>
    <dbReference type="NCBI Taxonomy" id="2670374"/>
    <lineage>
        <taxon>Bacteria</taxon>
        <taxon>Bacillati</taxon>
        <taxon>Actinomycetota</taxon>
        <taxon>Actinomycetes</taxon>
        <taxon>Jiangellales</taxon>
        <taxon>Jiangellaceae</taxon>
        <taxon>Jiangella</taxon>
    </lineage>
</organism>